<dbReference type="EMBL" id="JAINUF010000001">
    <property type="protein sequence ID" value="KAJ8382598.1"/>
    <property type="molecule type" value="Genomic_DNA"/>
</dbReference>
<evidence type="ECO:0000313" key="1">
    <source>
        <dbReference type="EMBL" id="KAJ8382598.1"/>
    </source>
</evidence>
<dbReference type="Proteomes" id="UP001152622">
    <property type="component" value="Chromosome 1"/>
</dbReference>
<sequence length="121" mass="12937">MQLPLKFLGADAYLATPGAAGTEQWGGNREAQLVLTSGVLPRMNGRQDDSAPPKSSPALLWHCFPPSPPFPAATFPPALLCQLPSLPAWQGTAILMVYCTARAVTLPNKQSPSRELLSNRV</sequence>
<keyword evidence="2" id="KW-1185">Reference proteome</keyword>
<accession>A0A9Q1GFB2</accession>
<dbReference type="AlphaFoldDB" id="A0A9Q1GFB2"/>
<protein>
    <submittedName>
        <fullName evidence="1">Uncharacterized protein</fullName>
    </submittedName>
</protein>
<name>A0A9Q1GFB2_SYNKA</name>
<proteinExistence type="predicted"/>
<gene>
    <name evidence="1" type="ORF">SKAU_G00033760</name>
</gene>
<comment type="caution">
    <text evidence="1">The sequence shown here is derived from an EMBL/GenBank/DDBJ whole genome shotgun (WGS) entry which is preliminary data.</text>
</comment>
<reference evidence="1" key="1">
    <citation type="journal article" date="2023" name="Science">
        <title>Genome structures resolve the early diversification of teleost fishes.</title>
        <authorList>
            <person name="Parey E."/>
            <person name="Louis A."/>
            <person name="Montfort J."/>
            <person name="Bouchez O."/>
            <person name="Roques C."/>
            <person name="Iampietro C."/>
            <person name="Lluch J."/>
            <person name="Castinel A."/>
            <person name="Donnadieu C."/>
            <person name="Desvignes T."/>
            <person name="Floi Bucao C."/>
            <person name="Jouanno E."/>
            <person name="Wen M."/>
            <person name="Mejri S."/>
            <person name="Dirks R."/>
            <person name="Jansen H."/>
            <person name="Henkel C."/>
            <person name="Chen W.J."/>
            <person name="Zahm M."/>
            <person name="Cabau C."/>
            <person name="Klopp C."/>
            <person name="Thompson A.W."/>
            <person name="Robinson-Rechavi M."/>
            <person name="Braasch I."/>
            <person name="Lecointre G."/>
            <person name="Bobe J."/>
            <person name="Postlethwait J.H."/>
            <person name="Berthelot C."/>
            <person name="Roest Crollius H."/>
            <person name="Guiguen Y."/>
        </authorList>
    </citation>
    <scope>NUCLEOTIDE SEQUENCE</scope>
    <source>
        <strain evidence="1">WJC10195</strain>
    </source>
</reference>
<evidence type="ECO:0000313" key="2">
    <source>
        <dbReference type="Proteomes" id="UP001152622"/>
    </source>
</evidence>
<organism evidence="1 2">
    <name type="scientific">Synaphobranchus kaupii</name>
    <name type="common">Kaup's arrowtooth eel</name>
    <dbReference type="NCBI Taxonomy" id="118154"/>
    <lineage>
        <taxon>Eukaryota</taxon>
        <taxon>Metazoa</taxon>
        <taxon>Chordata</taxon>
        <taxon>Craniata</taxon>
        <taxon>Vertebrata</taxon>
        <taxon>Euteleostomi</taxon>
        <taxon>Actinopterygii</taxon>
        <taxon>Neopterygii</taxon>
        <taxon>Teleostei</taxon>
        <taxon>Anguilliformes</taxon>
        <taxon>Synaphobranchidae</taxon>
        <taxon>Synaphobranchus</taxon>
    </lineage>
</organism>